<keyword evidence="6 7" id="KW-0961">Cell wall biogenesis/degradation</keyword>
<dbReference type="SUPFAM" id="SSF53681">
    <property type="entry name" value="Aspartate/glutamate racemase"/>
    <property type="match status" value="2"/>
</dbReference>
<dbReference type="GO" id="GO:0009252">
    <property type="term" value="P:peptidoglycan biosynthetic process"/>
    <property type="evidence" value="ECO:0007669"/>
    <property type="project" value="UniProtKB-UniRule"/>
</dbReference>
<feature type="binding site" evidence="7">
    <location>
        <begin position="41"/>
        <end position="42"/>
    </location>
    <ligand>
        <name>substrate</name>
    </ligand>
</feature>
<dbReference type="GO" id="GO:0008881">
    <property type="term" value="F:glutamate racemase activity"/>
    <property type="evidence" value="ECO:0007669"/>
    <property type="project" value="UniProtKB-UniRule"/>
</dbReference>
<keyword evidence="5 7" id="KW-0413">Isomerase</keyword>
<dbReference type="AlphaFoldDB" id="A0A2H0W904"/>
<evidence type="ECO:0000256" key="5">
    <source>
        <dbReference type="ARBA" id="ARBA00023235"/>
    </source>
</evidence>
<accession>A0A2H0W904</accession>
<evidence type="ECO:0000256" key="1">
    <source>
        <dbReference type="ARBA" id="ARBA00001602"/>
    </source>
</evidence>
<feature type="binding site" evidence="7">
    <location>
        <begin position="73"/>
        <end position="74"/>
    </location>
    <ligand>
        <name>substrate</name>
    </ligand>
</feature>
<dbReference type="EMBL" id="PEZT01000016">
    <property type="protein sequence ID" value="PIS09141.1"/>
    <property type="molecule type" value="Genomic_DNA"/>
</dbReference>
<comment type="similarity">
    <text evidence="7">Belongs to the aspartate/glutamate racemases family.</text>
</comment>
<dbReference type="PANTHER" id="PTHR21198:SF3">
    <property type="entry name" value="GLUTAMATE RACEMASE"/>
    <property type="match status" value="1"/>
</dbReference>
<evidence type="ECO:0000256" key="6">
    <source>
        <dbReference type="ARBA" id="ARBA00023316"/>
    </source>
</evidence>
<dbReference type="EC" id="5.1.1.3" evidence="2 7"/>
<evidence type="ECO:0000313" key="8">
    <source>
        <dbReference type="EMBL" id="PIS09141.1"/>
    </source>
</evidence>
<feature type="active site" description="Proton donor/acceptor" evidence="7">
    <location>
        <position position="72"/>
    </location>
</feature>
<name>A0A2H0W904_9BACT</name>
<dbReference type="NCBIfam" id="TIGR00067">
    <property type="entry name" value="glut_race"/>
    <property type="match status" value="1"/>
</dbReference>
<evidence type="ECO:0000313" key="9">
    <source>
        <dbReference type="Proteomes" id="UP000230093"/>
    </source>
</evidence>
<protein>
    <recommendedName>
        <fullName evidence="2 7">Glutamate racemase</fullName>
        <ecNumber evidence="2 7">5.1.1.3</ecNumber>
    </recommendedName>
</protein>
<sequence length="265" mass="29905">MFRPIAILDSGLGGLTILKSLYKILPLETYVYLADQKNCPYGERKKEEIESLSQKACQYLLKFKPKIIVIACNTITTESISDLREKFKGVSFVGVVPPVKLAVKKTKTGHFIILSTKATQKGDYLKSLIKDYASSFRVYSLSGSGLVKLIESGQIKDKEIEKLLEKRLSKALKDEKIDTLATGCTHYPLVKKQILAFFNKRGKQISFIEPGTAVANQVKRILAQKKLLVSKKQGKNILYTTLKRNNLRSLISNFGFKMMIKEVKY</sequence>
<dbReference type="PANTHER" id="PTHR21198">
    <property type="entry name" value="GLUTAMATE RACEMASE"/>
    <property type="match status" value="1"/>
</dbReference>
<keyword evidence="3 7" id="KW-0133">Cell shape</keyword>
<feature type="binding site" evidence="7">
    <location>
        <begin position="9"/>
        <end position="10"/>
    </location>
    <ligand>
        <name>substrate</name>
    </ligand>
</feature>
<dbReference type="InterPro" id="IPR004391">
    <property type="entry name" value="Glu_race"/>
</dbReference>
<feature type="binding site" evidence="7">
    <location>
        <begin position="185"/>
        <end position="186"/>
    </location>
    <ligand>
        <name>substrate</name>
    </ligand>
</feature>
<comment type="catalytic activity">
    <reaction evidence="1 7">
        <text>L-glutamate = D-glutamate</text>
        <dbReference type="Rhea" id="RHEA:12813"/>
        <dbReference type="ChEBI" id="CHEBI:29985"/>
        <dbReference type="ChEBI" id="CHEBI:29986"/>
        <dbReference type="EC" id="5.1.1.3"/>
    </reaction>
</comment>
<reference evidence="9" key="1">
    <citation type="submission" date="2017-09" db="EMBL/GenBank/DDBJ databases">
        <title>Depth-based differentiation of microbial function through sediment-hosted aquifers and enrichment of novel symbionts in the deep terrestrial subsurface.</title>
        <authorList>
            <person name="Probst A.J."/>
            <person name="Ladd B."/>
            <person name="Jarett J.K."/>
            <person name="Geller-Mcgrath D.E."/>
            <person name="Sieber C.M.K."/>
            <person name="Emerson J.B."/>
            <person name="Anantharaman K."/>
            <person name="Thomas B.C."/>
            <person name="Malmstrom R."/>
            <person name="Stieglmeier M."/>
            <person name="Klingl A."/>
            <person name="Woyke T."/>
            <person name="Ryan C.M."/>
            <person name="Banfield J.F."/>
        </authorList>
    </citation>
    <scope>NUCLEOTIDE SEQUENCE [LARGE SCALE GENOMIC DNA]</scope>
</reference>
<dbReference type="Proteomes" id="UP000230093">
    <property type="component" value="Unassembled WGS sequence"/>
</dbReference>
<comment type="pathway">
    <text evidence="7">Cell wall biogenesis; peptidoglycan biosynthesis.</text>
</comment>
<evidence type="ECO:0000256" key="7">
    <source>
        <dbReference type="HAMAP-Rule" id="MF_00258"/>
    </source>
</evidence>
<proteinExistence type="inferred from homology"/>
<dbReference type="Pfam" id="PF01177">
    <property type="entry name" value="Asp_Glu_race"/>
    <property type="match status" value="1"/>
</dbReference>
<dbReference type="GO" id="GO:0008360">
    <property type="term" value="P:regulation of cell shape"/>
    <property type="evidence" value="ECO:0007669"/>
    <property type="project" value="UniProtKB-KW"/>
</dbReference>
<dbReference type="Gene3D" id="3.40.50.1860">
    <property type="match status" value="2"/>
</dbReference>
<evidence type="ECO:0000256" key="4">
    <source>
        <dbReference type="ARBA" id="ARBA00022984"/>
    </source>
</evidence>
<dbReference type="UniPathway" id="UPA00219"/>
<comment type="caution">
    <text evidence="8">The sequence shown here is derived from an EMBL/GenBank/DDBJ whole genome shotgun (WGS) entry which is preliminary data.</text>
</comment>
<evidence type="ECO:0000256" key="2">
    <source>
        <dbReference type="ARBA" id="ARBA00013090"/>
    </source>
</evidence>
<feature type="active site" description="Proton donor/acceptor" evidence="7">
    <location>
        <position position="184"/>
    </location>
</feature>
<dbReference type="InterPro" id="IPR001920">
    <property type="entry name" value="Asp/Glu_race"/>
</dbReference>
<gene>
    <name evidence="7 8" type="primary">murI</name>
    <name evidence="8" type="ORF">COT75_02675</name>
</gene>
<dbReference type="GO" id="GO:0071555">
    <property type="term" value="P:cell wall organization"/>
    <property type="evidence" value="ECO:0007669"/>
    <property type="project" value="UniProtKB-KW"/>
</dbReference>
<keyword evidence="4 7" id="KW-0573">Peptidoglycan synthesis</keyword>
<organism evidence="8 9">
    <name type="scientific">Candidatus Beckwithbacteria bacterium CG10_big_fil_rev_8_21_14_0_10_34_10</name>
    <dbReference type="NCBI Taxonomy" id="1974495"/>
    <lineage>
        <taxon>Bacteria</taxon>
        <taxon>Candidatus Beckwithiibacteriota</taxon>
    </lineage>
</organism>
<dbReference type="HAMAP" id="MF_00258">
    <property type="entry name" value="Glu_racemase"/>
    <property type="match status" value="1"/>
</dbReference>
<evidence type="ECO:0000256" key="3">
    <source>
        <dbReference type="ARBA" id="ARBA00022960"/>
    </source>
</evidence>
<dbReference type="InterPro" id="IPR015942">
    <property type="entry name" value="Asp/Glu/hydantoin_racemase"/>
</dbReference>
<comment type="function">
    <text evidence="7">Provides the (R)-glutamate required for cell wall biosynthesis.</text>
</comment>